<protein>
    <submittedName>
        <fullName evidence="3">Uncharacterized protein</fullName>
    </submittedName>
</protein>
<keyword evidence="4" id="KW-1185">Reference proteome</keyword>
<feature type="region of interest" description="Disordered" evidence="1">
    <location>
        <begin position="380"/>
        <end position="407"/>
    </location>
</feature>
<reference evidence="3 4" key="1">
    <citation type="submission" date="2023-11" db="EMBL/GenBank/DDBJ databases">
        <title>Halocaridina rubra genome assembly.</title>
        <authorList>
            <person name="Smith C."/>
        </authorList>
    </citation>
    <scope>NUCLEOTIDE SEQUENCE [LARGE SCALE GENOMIC DNA]</scope>
    <source>
        <strain evidence="3">EP-1</strain>
        <tissue evidence="3">Whole</tissue>
    </source>
</reference>
<evidence type="ECO:0000256" key="1">
    <source>
        <dbReference type="SAM" id="MobiDB-lite"/>
    </source>
</evidence>
<evidence type="ECO:0000313" key="3">
    <source>
        <dbReference type="EMBL" id="KAK7065883.1"/>
    </source>
</evidence>
<dbReference type="EMBL" id="JAXCGZ010019696">
    <property type="protein sequence ID" value="KAK7065883.1"/>
    <property type="molecule type" value="Genomic_DNA"/>
</dbReference>
<keyword evidence="2" id="KW-0812">Transmembrane</keyword>
<gene>
    <name evidence="3" type="ORF">SK128_004921</name>
</gene>
<sequence length="448" mass="48748">MLANNYPIWSITCGQKDICSEGCNAACAFHSLHPEAVVPLSQHNSRLTLVFSGWAAQWTLTWGRDAPREHIVFALFTKIPGKSWVLRQQTADFGAALDDLPGGSDMKLVAVAESGVLSVIITPYTPPTYTKSITKPSLVASHSQNSAERPENNGIEDLEDMWPLLYETEVEDSGLVAARVWWAPQNPRGVDYLVTWEVESGGLKGHLYTDLPEVDLTLWPETIYHVQVELVTGPLGEPFRSAQLTLDTHNITLAAQARQKNININSTTNINNINHALTPKLPIVHQFATSVHLEVILGVGAGVVAALLVVLGLVWRRRRTSRHDYETAANDSTTSKWAALNRTISDLTLDESLVVKSQKKNPGDASFSVPVHSTPTCSNHASIYTLPPPPPPPGATNRSSTSSSSTISSCSSSSLLTLARPSYAQVNLYSVVPPFPHHPRAVPQVSNI</sequence>
<evidence type="ECO:0000313" key="4">
    <source>
        <dbReference type="Proteomes" id="UP001381693"/>
    </source>
</evidence>
<accession>A0AAN8WPK7</accession>
<comment type="caution">
    <text evidence="3">The sequence shown here is derived from an EMBL/GenBank/DDBJ whole genome shotgun (WGS) entry which is preliminary data.</text>
</comment>
<name>A0AAN8WPK7_HALRR</name>
<dbReference type="Proteomes" id="UP001381693">
    <property type="component" value="Unassembled WGS sequence"/>
</dbReference>
<keyword evidence="2" id="KW-0472">Membrane</keyword>
<feature type="transmembrane region" description="Helical" evidence="2">
    <location>
        <begin position="295"/>
        <end position="315"/>
    </location>
</feature>
<evidence type="ECO:0000256" key="2">
    <source>
        <dbReference type="SAM" id="Phobius"/>
    </source>
</evidence>
<organism evidence="3 4">
    <name type="scientific">Halocaridina rubra</name>
    <name type="common">Hawaiian red shrimp</name>
    <dbReference type="NCBI Taxonomy" id="373956"/>
    <lineage>
        <taxon>Eukaryota</taxon>
        <taxon>Metazoa</taxon>
        <taxon>Ecdysozoa</taxon>
        <taxon>Arthropoda</taxon>
        <taxon>Crustacea</taxon>
        <taxon>Multicrustacea</taxon>
        <taxon>Malacostraca</taxon>
        <taxon>Eumalacostraca</taxon>
        <taxon>Eucarida</taxon>
        <taxon>Decapoda</taxon>
        <taxon>Pleocyemata</taxon>
        <taxon>Caridea</taxon>
        <taxon>Atyoidea</taxon>
        <taxon>Atyidae</taxon>
        <taxon>Halocaridina</taxon>
    </lineage>
</organism>
<dbReference type="AlphaFoldDB" id="A0AAN8WPK7"/>
<keyword evidence="2" id="KW-1133">Transmembrane helix</keyword>
<proteinExistence type="predicted"/>